<accession>A0A8S5SUG0</accession>
<sequence length="315" mass="35245">MAFKVQKAVREKIYTKVALMAPSGGGKTYSALRLATGMREELEKITGKPCRILLANTEGARGRYYANEFDYDIVDLVEPFNPEQFSDVIDFAVEEKYDILIMDSTSPEWDGKGGCLELQQKAGGTYQAWAKVTPRHDAFINKLATSPIHLIATMRGKDQYEIEKDDRGKTSVKKLGVGAKQRDGFEYEFTCTFTVDQKTHMAEPQKDNTHIFENDNATLLTESHGQKIIKWANTSDIEPTRPKFTASTAQNVEDDIISIKKEIISFCTKLGGTKNTELMNVLKEYVPSGNPNAIKDLEAAKECLSKVKEIKPVQA</sequence>
<protein>
    <submittedName>
        <fullName evidence="1">AAA domain protein</fullName>
    </submittedName>
</protein>
<evidence type="ECO:0000313" key="1">
    <source>
        <dbReference type="EMBL" id="DAF54592.1"/>
    </source>
</evidence>
<dbReference type="EMBL" id="BK032682">
    <property type="protein sequence ID" value="DAF54592.1"/>
    <property type="molecule type" value="Genomic_DNA"/>
</dbReference>
<proteinExistence type="predicted"/>
<reference evidence="1" key="1">
    <citation type="journal article" date="2021" name="Proc. Natl. Acad. Sci. U.S.A.">
        <title>A Catalog of Tens of Thousands of Viruses from Human Metagenomes Reveals Hidden Associations with Chronic Diseases.</title>
        <authorList>
            <person name="Tisza M.J."/>
            <person name="Buck C.B."/>
        </authorList>
    </citation>
    <scope>NUCLEOTIDE SEQUENCE</scope>
    <source>
        <strain evidence="1">CtqPo10</strain>
    </source>
</reference>
<dbReference type="Pfam" id="PF13479">
    <property type="entry name" value="AAA_24"/>
    <property type="match status" value="1"/>
</dbReference>
<organism evidence="1">
    <name type="scientific">Siphoviridae sp. ctqPo10</name>
    <dbReference type="NCBI Taxonomy" id="2827948"/>
    <lineage>
        <taxon>Viruses</taxon>
        <taxon>Duplodnaviria</taxon>
        <taxon>Heunggongvirae</taxon>
        <taxon>Uroviricota</taxon>
        <taxon>Caudoviricetes</taxon>
    </lineage>
</organism>
<name>A0A8S5SUG0_9CAUD</name>